<reference evidence="2" key="1">
    <citation type="submission" date="2013-02" db="EMBL/GenBank/DDBJ databases">
        <authorList>
            <person name="Hughes D."/>
        </authorList>
    </citation>
    <scope>NUCLEOTIDE SEQUENCE</scope>
    <source>
        <strain>Durham</strain>
        <strain evidence="2">NC isolate 2 -- Noor lab</strain>
    </source>
</reference>
<organism evidence="1 2">
    <name type="scientific">Megaselia scalaris</name>
    <name type="common">Humpbacked fly</name>
    <name type="synonym">Phora scalaris</name>
    <dbReference type="NCBI Taxonomy" id="36166"/>
    <lineage>
        <taxon>Eukaryota</taxon>
        <taxon>Metazoa</taxon>
        <taxon>Ecdysozoa</taxon>
        <taxon>Arthropoda</taxon>
        <taxon>Hexapoda</taxon>
        <taxon>Insecta</taxon>
        <taxon>Pterygota</taxon>
        <taxon>Neoptera</taxon>
        <taxon>Endopterygota</taxon>
        <taxon>Diptera</taxon>
        <taxon>Brachycera</taxon>
        <taxon>Muscomorpha</taxon>
        <taxon>Platypezoidea</taxon>
        <taxon>Phoridae</taxon>
        <taxon>Megaseliini</taxon>
        <taxon>Megaselia</taxon>
    </lineage>
</organism>
<keyword evidence="2" id="KW-1185">Reference proteome</keyword>
<evidence type="ECO:0000313" key="2">
    <source>
        <dbReference type="Proteomes" id="UP000015102"/>
    </source>
</evidence>
<dbReference type="AlphaFoldDB" id="T1GAL2"/>
<protein>
    <submittedName>
        <fullName evidence="1">Uncharacterized protein</fullName>
    </submittedName>
</protein>
<reference evidence="1" key="2">
    <citation type="submission" date="2015-06" db="UniProtKB">
        <authorList>
            <consortium name="EnsemblMetazoa"/>
        </authorList>
    </citation>
    <scope>IDENTIFICATION</scope>
</reference>
<evidence type="ECO:0000313" key="1">
    <source>
        <dbReference type="EnsemblMetazoa" id="MESCA000270-PA"/>
    </source>
</evidence>
<sequence>MHSLHNTTKDNGLILISFSSSRSSDIRSTCFPHPTKNKIDYVLCDNMEQTEKWNFAPVRISTLRVEFRITKKINTNRAQKCFPLLFPEGGQHRVRSILEKANKQN</sequence>
<proteinExistence type="predicted"/>
<name>T1GAL2_MEGSC</name>
<dbReference type="HOGENOM" id="CLU_2243245_0_0_1"/>
<dbReference type="EnsemblMetazoa" id="MESCA000270-RA">
    <property type="protein sequence ID" value="MESCA000270-PA"/>
    <property type="gene ID" value="MESCA000270"/>
</dbReference>
<accession>T1GAL2</accession>
<dbReference type="Proteomes" id="UP000015102">
    <property type="component" value="Unassembled WGS sequence"/>
</dbReference>
<dbReference type="EMBL" id="CAQQ02138219">
    <property type="status" value="NOT_ANNOTATED_CDS"/>
    <property type="molecule type" value="Genomic_DNA"/>
</dbReference>